<feature type="domain" description="Trigger factor ribosome-binding bacterial" evidence="14">
    <location>
        <begin position="6"/>
        <end position="143"/>
    </location>
</feature>
<accession>A0A6N3X5I4</accession>
<evidence type="ECO:0000256" key="6">
    <source>
        <dbReference type="ARBA" id="ARBA00023110"/>
    </source>
</evidence>
<comment type="catalytic activity">
    <reaction evidence="1 12">
        <text>[protein]-peptidylproline (omega=180) = [protein]-peptidylproline (omega=0)</text>
        <dbReference type="Rhea" id="RHEA:16237"/>
        <dbReference type="Rhea" id="RHEA-COMP:10747"/>
        <dbReference type="Rhea" id="RHEA-COMP:10748"/>
        <dbReference type="ChEBI" id="CHEBI:83833"/>
        <dbReference type="ChEBI" id="CHEBI:83834"/>
        <dbReference type="EC" id="5.2.1.8"/>
    </reaction>
</comment>
<dbReference type="Pfam" id="PF05698">
    <property type="entry name" value="Trigger_C"/>
    <property type="match status" value="1"/>
</dbReference>
<dbReference type="GO" id="GO:0051083">
    <property type="term" value="P:'de novo' cotranslational protein folding"/>
    <property type="evidence" value="ECO:0007669"/>
    <property type="project" value="TreeGrafter"/>
</dbReference>
<protein>
    <recommendedName>
        <fullName evidence="4 12">Trigger factor</fullName>
        <shortName evidence="12">TF</shortName>
        <ecNumber evidence="3 12">5.2.1.8</ecNumber>
    </recommendedName>
    <alternativeName>
        <fullName evidence="11 12">PPIase</fullName>
    </alternativeName>
</protein>
<keyword evidence="5 12" id="KW-0132">Cell division</keyword>
<comment type="domain">
    <text evidence="12">Consists of 3 domains; the N-terminus binds the ribosome, the middle domain has PPIase activity, while the C-terminus has intrinsic chaperone activity on its own.</text>
</comment>
<keyword evidence="8 12" id="KW-0413">Isomerase</keyword>
<comment type="caution">
    <text evidence="16">The sequence shown here is derived from an EMBL/GenBank/DDBJ whole genome shotgun (WGS) entry which is preliminary data.</text>
</comment>
<dbReference type="InterPro" id="IPR037041">
    <property type="entry name" value="Trigger_fac_C_sf"/>
</dbReference>
<dbReference type="PIRSF" id="PIRSF003095">
    <property type="entry name" value="Trigger_factor"/>
    <property type="match status" value="1"/>
</dbReference>
<dbReference type="NCBIfam" id="TIGR00115">
    <property type="entry name" value="tig"/>
    <property type="match status" value="1"/>
</dbReference>
<dbReference type="Gene3D" id="1.10.3120.10">
    <property type="entry name" value="Trigger factor, C-terminal domain"/>
    <property type="match status" value="1"/>
</dbReference>
<dbReference type="InterPro" id="IPR008880">
    <property type="entry name" value="Trigger_fac_C"/>
</dbReference>
<feature type="region of interest" description="Disordered" evidence="13">
    <location>
        <begin position="182"/>
        <end position="202"/>
    </location>
</feature>
<evidence type="ECO:0000256" key="3">
    <source>
        <dbReference type="ARBA" id="ARBA00013194"/>
    </source>
</evidence>
<evidence type="ECO:0000256" key="2">
    <source>
        <dbReference type="ARBA" id="ARBA00005464"/>
    </source>
</evidence>
<name>A0A6N3X5I4_9SYNE</name>
<dbReference type="Proteomes" id="UP000035054">
    <property type="component" value="Unassembled WGS sequence"/>
</dbReference>
<dbReference type="AlphaFoldDB" id="A0A6N3X5I4"/>
<dbReference type="GO" id="GO:0043022">
    <property type="term" value="F:ribosome binding"/>
    <property type="evidence" value="ECO:0007669"/>
    <property type="project" value="TreeGrafter"/>
</dbReference>
<dbReference type="InterPro" id="IPR005215">
    <property type="entry name" value="Trig_fac"/>
</dbReference>
<evidence type="ECO:0000256" key="5">
    <source>
        <dbReference type="ARBA" id="ARBA00022618"/>
    </source>
</evidence>
<feature type="region of interest" description="Disordered" evidence="13">
    <location>
        <begin position="227"/>
        <end position="260"/>
    </location>
</feature>
<feature type="domain" description="Trigger factor C-terminal" evidence="15">
    <location>
        <begin position="291"/>
        <end position="445"/>
    </location>
</feature>
<dbReference type="SUPFAM" id="SSF109998">
    <property type="entry name" value="Triger factor/SurA peptide-binding domain-like"/>
    <property type="match status" value="1"/>
</dbReference>
<dbReference type="GO" id="GO:0044183">
    <property type="term" value="F:protein folding chaperone"/>
    <property type="evidence" value="ECO:0007669"/>
    <property type="project" value="TreeGrafter"/>
</dbReference>
<evidence type="ECO:0000256" key="4">
    <source>
        <dbReference type="ARBA" id="ARBA00016902"/>
    </source>
</evidence>
<evidence type="ECO:0000256" key="8">
    <source>
        <dbReference type="ARBA" id="ARBA00023235"/>
    </source>
</evidence>
<dbReference type="EC" id="5.2.1.8" evidence="3 12"/>
<proteinExistence type="inferred from homology"/>
<dbReference type="GO" id="GO:0005737">
    <property type="term" value="C:cytoplasm"/>
    <property type="evidence" value="ECO:0007669"/>
    <property type="project" value="UniProtKB-SubCell"/>
</dbReference>
<dbReference type="PANTHER" id="PTHR30560">
    <property type="entry name" value="TRIGGER FACTOR CHAPERONE AND PEPTIDYL-PROLYL CIS/TRANS ISOMERASE"/>
    <property type="match status" value="1"/>
</dbReference>
<evidence type="ECO:0000313" key="17">
    <source>
        <dbReference type="Proteomes" id="UP000035054"/>
    </source>
</evidence>
<comment type="similarity">
    <text evidence="2 12">Belongs to the FKBP-type PPIase family. Tig subfamily.</text>
</comment>
<dbReference type="GO" id="GO:0003755">
    <property type="term" value="F:peptidyl-prolyl cis-trans isomerase activity"/>
    <property type="evidence" value="ECO:0007669"/>
    <property type="project" value="UniProtKB-UniRule"/>
</dbReference>
<comment type="subcellular location">
    <subcellularLocation>
        <location evidence="12">Cytoplasm</location>
    </subcellularLocation>
    <text evidence="12">About half TF is bound to the ribosome near the polypeptide exit tunnel while the other half is free in the cytoplasm.</text>
</comment>
<keyword evidence="9 12" id="KW-0131">Cell cycle</keyword>
<dbReference type="GO" id="GO:0043335">
    <property type="term" value="P:protein unfolding"/>
    <property type="evidence" value="ECO:0007669"/>
    <property type="project" value="TreeGrafter"/>
</dbReference>
<feature type="compositionally biased region" description="Acidic residues" evidence="13">
    <location>
        <begin position="186"/>
        <end position="202"/>
    </location>
</feature>
<dbReference type="Pfam" id="PF05697">
    <property type="entry name" value="Trigger_N"/>
    <property type="match status" value="1"/>
</dbReference>
<dbReference type="GO" id="GO:0015031">
    <property type="term" value="P:protein transport"/>
    <property type="evidence" value="ECO:0007669"/>
    <property type="project" value="UniProtKB-UniRule"/>
</dbReference>
<dbReference type="SUPFAM" id="SSF102735">
    <property type="entry name" value="Trigger factor ribosome-binding domain"/>
    <property type="match status" value="1"/>
</dbReference>
<evidence type="ECO:0000256" key="12">
    <source>
        <dbReference type="HAMAP-Rule" id="MF_00303"/>
    </source>
</evidence>
<dbReference type="PANTHER" id="PTHR30560:SF3">
    <property type="entry name" value="TRIGGER FACTOR-LIKE PROTEIN TIG, CHLOROPLASTIC"/>
    <property type="match status" value="1"/>
</dbReference>
<keyword evidence="12" id="KW-0963">Cytoplasm</keyword>
<dbReference type="InterPro" id="IPR008881">
    <property type="entry name" value="Trigger_fac_ribosome-bd_bac"/>
</dbReference>
<gene>
    <name evidence="12" type="primary">tig</name>
    <name evidence="16" type="ORF">TH68_07125</name>
</gene>
<comment type="function">
    <text evidence="10 12">Involved in protein export. Acts as a chaperone by maintaining the newly synthesized protein in an open conformation. Functions as a peptidyl-prolyl cis-trans isomerase.</text>
</comment>
<evidence type="ECO:0000256" key="1">
    <source>
        <dbReference type="ARBA" id="ARBA00000971"/>
    </source>
</evidence>
<keyword evidence="7 12" id="KW-0143">Chaperone</keyword>
<feature type="region of interest" description="Disordered" evidence="13">
    <location>
        <begin position="453"/>
        <end position="481"/>
    </location>
</feature>
<evidence type="ECO:0000256" key="11">
    <source>
        <dbReference type="ARBA" id="ARBA00029986"/>
    </source>
</evidence>
<dbReference type="InterPro" id="IPR027304">
    <property type="entry name" value="Trigger_fact/SurA_dom_sf"/>
</dbReference>
<evidence type="ECO:0000313" key="16">
    <source>
        <dbReference type="EMBL" id="KKZ13063.1"/>
    </source>
</evidence>
<evidence type="ECO:0000259" key="14">
    <source>
        <dbReference type="Pfam" id="PF05697"/>
    </source>
</evidence>
<evidence type="ECO:0000256" key="13">
    <source>
        <dbReference type="SAM" id="MobiDB-lite"/>
    </source>
</evidence>
<feature type="compositionally biased region" description="Basic and acidic residues" evidence="13">
    <location>
        <begin position="248"/>
        <end position="260"/>
    </location>
</feature>
<keyword evidence="6 12" id="KW-0697">Rotamase</keyword>
<organism evidence="16 17">
    <name type="scientific">Candidatus Synechococcus spongiarum 142</name>
    <dbReference type="NCBI Taxonomy" id="1608213"/>
    <lineage>
        <taxon>Bacteria</taxon>
        <taxon>Bacillati</taxon>
        <taxon>Cyanobacteriota</taxon>
        <taxon>Cyanophyceae</taxon>
        <taxon>Synechococcales</taxon>
        <taxon>Synechococcaceae</taxon>
        <taxon>Synechococcus</taxon>
    </lineage>
</organism>
<evidence type="ECO:0000256" key="9">
    <source>
        <dbReference type="ARBA" id="ARBA00023306"/>
    </source>
</evidence>
<dbReference type="Gene3D" id="3.30.70.1050">
    <property type="entry name" value="Trigger factor ribosome-binding domain"/>
    <property type="match status" value="1"/>
</dbReference>
<evidence type="ECO:0000259" key="15">
    <source>
        <dbReference type="Pfam" id="PF05698"/>
    </source>
</evidence>
<evidence type="ECO:0000256" key="7">
    <source>
        <dbReference type="ARBA" id="ARBA00023186"/>
    </source>
</evidence>
<evidence type="ECO:0000256" key="10">
    <source>
        <dbReference type="ARBA" id="ARBA00024849"/>
    </source>
</evidence>
<dbReference type="InterPro" id="IPR036611">
    <property type="entry name" value="Trigger_fac_ribosome-bd_sf"/>
</dbReference>
<sequence>MTSDLQVKTSPRPQSRLALEVVVPAERCQHSYDKAIRKLCRTVRLPGFRPGRVPQAAVLQQLGTRQVWITALEQVLEDTAQDVLNDEDLALLGKLQLQDSFDDLAQQFKPSESITLNMEADVRPSATLKAYRDLEVNVEETSSEGMLEDALAQQRRSASVTVSVEKTTAEMGDVAVVKLVMPPPDGLDEQSPEPSEQELTVDLEEEDGTMTRLVPLIVGMTVGETRALPNATSGDGDNGNDSEAENNDPARQELDQDDRTSHISMTLCALKVRQLPELDDAFAQKVSRFSTMAELKEALGREIDRQVQEHNQENRQDALLNVLCEEMEVELPQSMVEKEMEVVMGEYKDKLRARGVNPDFTLSGKLLEQLEQTKLAEAQRRLQRNLALEAVAKAEQLTVTEAELDDRIQLLRKQLKPKQVRKLDPTKLRVFVETELLQEKALAWLEKHNTFKVRTTTEEDGEETQKSSPTLANVPTESIHE</sequence>
<dbReference type="GO" id="GO:0051301">
    <property type="term" value="P:cell division"/>
    <property type="evidence" value="ECO:0007669"/>
    <property type="project" value="UniProtKB-KW"/>
</dbReference>
<dbReference type="FunFam" id="3.30.70.1050:FF:000004">
    <property type="entry name" value="Trigger factor"/>
    <property type="match status" value="1"/>
</dbReference>
<dbReference type="HAMAP" id="MF_00303">
    <property type="entry name" value="Trigger_factor_Tig"/>
    <property type="match status" value="1"/>
</dbReference>
<dbReference type="EMBL" id="JXUO01000234">
    <property type="protein sequence ID" value="KKZ13063.1"/>
    <property type="molecule type" value="Genomic_DNA"/>
</dbReference>
<feature type="compositionally biased region" description="Polar residues" evidence="13">
    <location>
        <begin position="466"/>
        <end position="481"/>
    </location>
</feature>
<reference evidence="16 17" key="1">
    <citation type="submission" date="2015-01" db="EMBL/GenBank/DDBJ databases">
        <title>Lifestyle Evolution in Cyanobacterial Symbionts of Sponges.</title>
        <authorList>
            <person name="Burgsdorf I."/>
            <person name="Slaby B.M."/>
            <person name="Handley K.M."/>
            <person name="Haber M."/>
            <person name="Blom J."/>
            <person name="Marshall C.W."/>
            <person name="Gilbert J.A."/>
            <person name="Hentschel U."/>
            <person name="Steindler L."/>
        </authorList>
    </citation>
    <scope>NUCLEOTIDE SEQUENCE [LARGE SCALE GENOMIC DNA]</scope>
    <source>
        <strain evidence="16">142</strain>
    </source>
</reference>